<feature type="transmembrane region" description="Helical" evidence="5">
    <location>
        <begin position="94"/>
        <end position="117"/>
    </location>
</feature>
<dbReference type="PANTHER" id="PTHR30249:SF0">
    <property type="entry name" value="PLASTIDAL GLYCOLATE_GLYCERATE TRANSLOCATOR 1, CHLOROPLASTIC"/>
    <property type="match status" value="1"/>
</dbReference>
<keyword evidence="4 5" id="KW-0472">Membrane</keyword>
<evidence type="ECO:0000256" key="5">
    <source>
        <dbReference type="SAM" id="Phobius"/>
    </source>
</evidence>
<evidence type="ECO:0000256" key="1">
    <source>
        <dbReference type="ARBA" id="ARBA00004141"/>
    </source>
</evidence>
<proteinExistence type="predicted"/>
<dbReference type="Pfam" id="PF04172">
    <property type="entry name" value="LrgB"/>
    <property type="match status" value="1"/>
</dbReference>
<dbReference type="RefSeq" id="WP_184153743.1">
    <property type="nucleotide sequence ID" value="NZ_JACHKA010000001.1"/>
</dbReference>
<evidence type="ECO:0000256" key="4">
    <source>
        <dbReference type="ARBA" id="ARBA00023136"/>
    </source>
</evidence>
<dbReference type="GO" id="GO:0016787">
    <property type="term" value="F:hydrolase activity"/>
    <property type="evidence" value="ECO:0007669"/>
    <property type="project" value="UniProtKB-KW"/>
</dbReference>
<gene>
    <name evidence="6" type="ORF">HNP60_002317</name>
</gene>
<feature type="transmembrane region" description="Helical" evidence="5">
    <location>
        <begin position="38"/>
        <end position="58"/>
    </location>
</feature>
<dbReference type="EMBL" id="JACHKA010000001">
    <property type="protein sequence ID" value="MBB5986343.1"/>
    <property type="molecule type" value="Genomic_DNA"/>
</dbReference>
<dbReference type="InterPro" id="IPR007300">
    <property type="entry name" value="CidB/LrgB"/>
</dbReference>
<name>A0ABR6NGD5_9SPHN</name>
<evidence type="ECO:0000313" key="6">
    <source>
        <dbReference type="EMBL" id="MBB5986343.1"/>
    </source>
</evidence>
<protein>
    <submittedName>
        <fullName evidence="6">Murein hydrolase (TIGR00659 family)</fullName>
    </submittedName>
</protein>
<keyword evidence="6" id="KW-0378">Hydrolase</keyword>
<dbReference type="Proteomes" id="UP001138540">
    <property type="component" value="Unassembled WGS sequence"/>
</dbReference>
<keyword evidence="2 5" id="KW-0812">Transmembrane</keyword>
<feature type="transmembrane region" description="Helical" evidence="5">
    <location>
        <begin position="64"/>
        <end position="82"/>
    </location>
</feature>
<feature type="transmembrane region" description="Helical" evidence="5">
    <location>
        <begin position="149"/>
        <end position="170"/>
    </location>
</feature>
<comment type="caution">
    <text evidence="6">The sequence shown here is derived from an EMBL/GenBank/DDBJ whole genome shotgun (WGS) entry which is preliminary data.</text>
</comment>
<sequence>MSAILAIPIFWLVATLIVFEGADILSRRSGRHPLCHPVLLATPALIGLLLATGTPYPAYRESTALLNFLLGPAVVGLAVPIWKQRRLIRRLAKPLALALLAGAATAITSVVSILWLFGAPPEILASAAPRATTTPVAIEMAAQLGGIPALTTAIVLCSGILGAMIATPIFDALKISDFRARGFSVGISAHGLGAARAFQVNSTAGAFASLGMALNAVATCVMLSLIALLV</sequence>
<evidence type="ECO:0000256" key="2">
    <source>
        <dbReference type="ARBA" id="ARBA00022692"/>
    </source>
</evidence>
<evidence type="ECO:0000313" key="7">
    <source>
        <dbReference type="Proteomes" id="UP001138540"/>
    </source>
</evidence>
<dbReference type="PANTHER" id="PTHR30249">
    <property type="entry name" value="PUTATIVE SEROTONIN TRANSPORTER"/>
    <property type="match status" value="1"/>
</dbReference>
<organism evidence="6 7">
    <name type="scientific">Sphingobium lignivorans</name>
    <dbReference type="NCBI Taxonomy" id="2735886"/>
    <lineage>
        <taxon>Bacteria</taxon>
        <taxon>Pseudomonadati</taxon>
        <taxon>Pseudomonadota</taxon>
        <taxon>Alphaproteobacteria</taxon>
        <taxon>Sphingomonadales</taxon>
        <taxon>Sphingomonadaceae</taxon>
        <taxon>Sphingobium</taxon>
    </lineage>
</organism>
<keyword evidence="3 5" id="KW-1133">Transmembrane helix</keyword>
<evidence type="ECO:0000256" key="3">
    <source>
        <dbReference type="ARBA" id="ARBA00022989"/>
    </source>
</evidence>
<feature type="transmembrane region" description="Helical" evidence="5">
    <location>
        <begin position="6"/>
        <end position="26"/>
    </location>
</feature>
<reference evidence="6 7" key="1">
    <citation type="submission" date="2020-08" db="EMBL/GenBank/DDBJ databases">
        <title>Exploring microbial biodiversity for novel pathways involved in the catabolism of aromatic compounds derived from lignin.</title>
        <authorList>
            <person name="Elkins J."/>
        </authorList>
    </citation>
    <scope>NUCLEOTIDE SEQUENCE [LARGE SCALE GENOMIC DNA]</scope>
    <source>
        <strain evidence="6 7">B1D3A</strain>
    </source>
</reference>
<comment type="subcellular location">
    <subcellularLocation>
        <location evidence="1">Membrane</location>
        <topology evidence="1">Multi-pass membrane protein</topology>
    </subcellularLocation>
</comment>
<feature type="transmembrane region" description="Helical" evidence="5">
    <location>
        <begin position="206"/>
        <end position="229"/>
    </location>
</feature>
<keyword evidence="7" id="KW-1185">Reference proteome</keyword>
<accession>A0ABR6NGD5</accession>